<dbReference type="PANTHER" id="PTHR38457:SF1">
    <property type="entry name" value="REGULATOR ABRB-RELATED"/>
    <property type="match status" value="1"/>
</dbReference>
<dbReference type="GO" id="GO:0010468">
    <property type="term" value="P:regulation of gene expression"/>
    <property type="evidence" value="ECO:0007669"/>
    <property type="project" value="InterPro"/>
</dbReference>
<feature type="transmembrane region" description="Helical" evidence="1">
    <location>
        <begin position="87"/>
        <end position="109"/>
    </location>
</feature>
<evidence type="ECO:0008006" key="4">
    <source>
        <dbReference type="Google" id="ProtNLM"/>
    </source>
</evidence>
<feature type="transmembrane region" description="Helical" evidence="1">
    <location>
        <begin position="266"/>
        <end position="288"/>
    </location>
</feature>
<name>A0A918S7P6_9HYPH</name>
<evidence type="ECO:0000313" key="3">
    <source>
        <dbReference type="Proteomes" id="UP000646579"/>
    </source>
</evidence>
<dbReference type="GO" id="GO:0016020">
    <property type="term" value="C:membrane"/>
    <property type="evidence" value="ECO:0007669"/>
    <property type="project" value="InterPro"/>
</dbReference>
<sequence length="353" mass="36017">MSVPSSMTTALRAAMTLAISGAGGFVGTTMGLPAGWIMGGAIAVSAAGLLGAPILLPDRVRDLGFILIGLSMGANVAPDSLSLLPQWPITLLALVAELVLIVTITGWALSRLFGLDKGTAYLSSFPGHLAFIIGMTSAGIGDARMIVIIQTIRIAVLTIAVPIGTMLLPIAHFPPGAAPTVMSLATLLVLLVACALAGWGFARLKVPAGWVLGAMAVSTVGKLGGFYDAGLPPIVVILAFVAAGSLLGSRFAVISRSEFLSAAKGGFIATGIAVSITTFVAFCASLFVDMPYGQIWVGLAPGALEGMGALGIALGYDTAFVAAHHVIRLLLLSFAIPAVVLMIRQLEKRAASQ</sequence>
<dbReference type="InterPro" id="IPR007820">
    <property type="entry name" value="AbrB_fam"/>
</dbReference>
<organism evidence="2 3">
    <name type="scientific">Devosia pacifica</name>
    <dbReference type="NCBI Taxonomy" id="1335967"/>
    <lineage>
        <taxon>Bacteria</taxon>
        <taxon>Pseudomonadati</taxon>
        <taxon>Pseudomonadota</taxon>
        <taxon>Alphaproteobacteria</taxon>
        <taxon>Hyphomicrobiales</taxon>
        <taxon>Devosiaceae</taxon>
        <taxon>Devosia</taxon>
    </lineage>
</organism>
<dbReference type="PIRSF" id="PIRSF038991">
    <property type="entry name" value="Protein_AbrB"/>
    <property type="match status" value="1"/>
</dbReference>
<feature type="transmembrane region" description="Helical" evidence="1">
    <location>
        <begin position="234"/>
        <end position="254"/>
    </location>
</feature>
<keyword evidence="1" id="KW-0472">Membrane</keyword>
<feature type="transmembrane region" description="Helical" evidence="1">
    <location>
        <begin position="295"/>
        <end position="316"/>
    </location>
</feature>
<dbReference type="Proteomes" id="UP000646579">
    <property type="component" value="Unassembled WGS sequence"/>
</dbReference>
<dbReference type="AlphaFoldDB" id="A0A918S7P6"/>
<keyword evidence="3" id="KW-1185">Reference proteome</keyword>
<evidence type="ECO:0000313" key="2">
    <source>
        <dbReference type="EMBL" id="GHA26411.1"/>
    </source>
</evidence>
<dbReference type="EMBL" id="BMZE01000002">
    <property type="protein sequence ID" value="GHA26411.1"/>
    <property type="molecule type" value="Genomic_DNA"/>
</dbReference>
<comment type="caution">
    <text evidence="2">The sequence shown here is derived from an EMBL/GenBank/DDBJ whole genome shotgun (WGS) entry which is preliminary data.</text>
</comment>
<keyword evidence="1" id="KW-0812">Transmembrane</keyword>
<reference evidence="2" key="2">
    <citation type="submission" date="2020-09" db="EMBL/GenBank/DDBJ databases">
        <authorList>
            <person name="Sun Q."/>
            <person name="Kim S."/>
        </authorList>
    </citation>
    <scope>NUCLEOTIDE SEQUENCE</scope>
    <source>
        <strain evidence="2">KCTC 32437</strain>
    </source>
</reference>
<keyword evidence="1" id="KW-1133">Transmembrane helix</keyword>
<feature type="transmembrane region" description="Helical" evidence="1">
    <location>
        <begin position="322"/>
        <end position="343"/>
    </location>
</feature>
<feature type="transmembrane region" description="Helical" evidence="1">
    <location>
        <begin position="146"/>
        <end position="168"/>
    </location>
</feature>
<reference evidence="2" key="1">
    <citation type="journal article" date="2014" name="Int. J. Syst. Evol. Microbiol.">
        <title>Complete genome sequence of Corynebacterium casei LMG S-19264T (=DSM 44701T), isolated from a smear-ripened cheese.</title>
        <authorList>
            <consortium name="US DOE Joint Genome Institute (JGI-PGF)"/>
            <person name="Walter F."/>
            <person name="Albersmeier A."/>
            <person name="Kalinowski J."/>
            <person name="Ruckert C."/>
        </authorList>
    </citation>
    <scope>NUCLEOTIDE SEQUENCE</scope>
    <source>
        <strain evidence="2">KCTC 32437</strain>
    </source>
</reference>
<feature type="transmembrane region" description="Helical" evidence="1">
    <location>
        <begin position="180"/>
        <end position="202"/>
    </location>
</feature>
<protein>
    <recommendedName>
        <fullName evidence="4">AbrB family transcriptional regulator</fullName>
    </recommendedName>
</protein>
<feature type="transmembrane region" description="Helical" evidence="1">
    <location>
        <begin position="121"/>
        <end position="140"/>
    </location>
</feature>
<gene>
    <name evidence="2" type="ORF">GCM10007989_22750</name>
</gene>
<dbReference type="Pfam" id="PF05145">
    <property type="entry name" value="AbrB"/>
    <property type="match status" value="1"/>
</dbReference>
<evidence type="ECO:0000256" key="1">
    <source>
        <dbReference type="SAM" id="Phobius"/>
    </source>
</evidence>
<proteinExistence type="predicted"/>
<feature type="transmembrane region" description="Helical" evidence="1">
    <location>
        <begin position="34"/>
        <end position="56"/>
    </location>
</feature>
<accession>A0A918S7P6</accession>
<dbReference type="PANTHER" id="PTHR38457">
    <property type="entry name" value="REGULATOR ABRB-RELATED"/>
    <property type="match status" value="1"/>
</dbReference>